<accession>A0A2G9UIM8</accession>
<proteinExistence type="predicted"/>
<reference evidence="1 2" key="1">
    <citation type="submission" date="2015-09" db="EMBL/GenBank/DDBJ databases">
        <title>Draft genome of the parasitic nematode Teladorsagia circumcincta isolate WARC Sus (inbred).</title>
        <authorList>
            <person name="Mitreva M."/>
        </authorList>
    </citation>
    <scope>NUCLEOTIDE SEQUENCE [LARGE SCALE GENOMIC DNA]</scope>
    <source>
        <strain evidence="1 2">S</strain>
    </source>
</reference>
<dbReference type="Proteomes" id="UP000230423">
    <property type="component" value="Unassembled WGS sequence"/>
</dbReference>
<sequence>MCERAMRSFFLTIPLFVSTYLKREGNEPVYLCWCFLV</sequence>
<evidence type="ECO:0000313" key="1">
    <source>
        <dbReference type="EMBL" id="PIO70107.1"/>
    </source>
</evidence>
<dbReference type="EMBL" id="KZ346392">
    <property type="protein sequence ID" value="PIO70107.1"/>
    <property type="molecule type" value="Genomic_DNA"/>
</dbReference>
<evidence type="ECO:0000313" key="2">
    <source>
        <dbReference type="Proteomes" id="UP000230423"/>
    </source>
</evidence>
<gene>
    <name evidence="1" type="ORF">TELCIR_08047</name>
</gene>
<organism evidence="1 2">
    <name type="scientific">Teladorsagia circumcincta</name>
    <name type="common">Brown stomach worm</name>
    <name type="synonym">Ostertagia circumcincta</name>
    <dbReference type="NCBI Taxonomy" id="45464"/>
    <lineage>
        <taxon>Eukaryota</taxon>
        <taxon>Metazoa</taxon>
        <taxon>Ecdysozoa</taxon>
        <taxon>Nematoda</taxon>
        <taxon>Chromadorea</taxon>
        <taxon>Rhabditida</taxon>
        <taxon>Rhabditina</taxon>
        <taxon>Rhabditomorpha</taxon>
        <taxon>Strongyloidea</taxon>
        <taxon>Trichostrongylidae</taxon>
        <taxon>Teladorsagia</taxon>
    </lineage>
</organism>
<dbReference type="AlphaFoldDB" id="A0A2G9UIM8"/>
<keyword evidence="2" id="KW-1185">Reference proteome</keyword>
<name>A0A2G9UIM8_TELCI</name>
<protein>
    <submittedName>
        <fullName evidence="1">Uncharacterized protein</fullName>
    </submittedName>
</protein>